<dbReference type="EnsemblPlants" id="HORVU.MOREX.r3.1HG0053080.1">
    <property type="protein sequence ID" value="HORVU.MOREX.r3.1HG0053080.1.CDS1"/>
    <property type="gene ID" value="HORVU.MOREX.r3.1HG0053080"/>
</dbReference>
<feature type="compositionally biased region" description="Basic and acidic residues" evidence="1">
    <location>
        <begin position="356"/>
        <end position="371"/>
    </location>
</feature>
<name>A0A8I6X5R6_HORVV</name>
<evidence type="ECO:0000313" key="2">
    <source>
        <dbReference type="EnsemblPlants" id="HORVU.MOREX.r3.1HG0053080.1.CDS1"/>
    </source>
</evidence>
<reference evidence="2" key="2">
    <citation type="submission" date="2020-10" db="EMBL/GenBank/DDBJ databases">
        <authorList>
            <person name="Scholz U."/>
            <person name="Mascher M."/>
            <person name="Fiebig A."/>
        </authorList>
    </citation>
    <scope>NUCLEOTIDE SEQUENCE [LARGE SCALE GENOMIC DNA]</scope>
    <source>
        <strain evidence="2">cv. Morex</strain>
    </source>
</reference>
<proteinExistence type="predicted"/>
<dbReference type="Proteomes" id="UP000011116">
    <property type="component" value="Chromosome 1H"/>
</dbReference>
<reference evidence="3" key="1">
    <citation type="journal article" date="2012" name="Nature">
        <title>A physical, genetic and functional sequence assembly of the barley genome.</title>
        <authorList>
            <consortium name="The International Barley Genome Sequencing Consortium"/>
            <person name="Mayer K.F."/>
            <person name="Waugh R."/>
            <person name="Brown J.W."/>
            <person name="Schulman A."/>
            <person name="Langridge P."/>
            <person name="Platzer M."/>
            <person name="Fincher G.B."/>
            <person name="Muehlbauer G.J."/>
            <person name="Sato K."/>
            <person name="Close T.J."/>
            <person name="Wise R.P."/>
            <person name="Stein N."/>
        </authorList>
    </citation>
    <scope>NUCLEOTIDE SEQUENCE [LARGE SCALE GENOMIC DNA]</scope>
    <source>
        <strain evidence="3">cv. Morex</strain>
    </source>
</reference>
<keyword evidence="3" id="KW-1185">Reference proteome</keyword>
<evidence type="ECO:0000313" key="3">
    <source>
        <dbReference type="Proteomes" id="UP000011116"/>
    </source>
</evidence>
<dbReference type="PANTHER" id="PTHR33087">
    <property type="entry name" value="OS07G0539200 PROTEIN"/>
    <property type="match status" value="1"/>
</dbReference>
<feature type="compositionally biased region" description="Basic residues" evidence="1">
    <location>
        <begin position="342"/>
        <end position="355"/>
    </location>
</feature>
<dbReference type="PANTHER" id="PTHR33087:SF47">
    <property type="entry name" value="DUF4283 DOMAIN-CONTAINING PROTEIN"/>
    <property type="match status" value="1"/>
</dbReference>
<accession>A0A8I6X5R6</accession>
<organism evidence="2 3">
    <name type="scientific">Hordeum vulgare subsp. vulgare</name>
    <name type="common">Domesticated barley</name>
    <dbReference type="NCBI Taxonomy" id="112509"/>
    <lineage>
        <taxon>Eukaryota</taxon>
        <taxon>Viridiplantae</taxon>
        <taxon>Streptophyta</taxon>
        <taxon>Embryophyta</taxon>
        <taxon>Tracheophyta</taxon>
        <taxon>Spermatophyta</taxon>
        <taxon>Magnoliopsida</taxon>
        <taxon>Liliopsida</taxon>
        <taxon>Poales</taxon>
        <taxon>Poaceae</taxon>
        <taxon>BOP clade</taxon>
        <taxon>Pooideae</taxon>
        <taxon>Triticodae</taxon>
        <taxon>Triticeae</taxon>
        <taxon>Hordeinae</taxon>
        <taxon>Hordeum</taxon>
    </lineage>
</organism>
<protein>
    <submittedName>
        <fullName evidence="2">Uncharacterized protein</fullName>
    </submittedName>
</protein>
<feature type="compositionally biased region" description="Low complexity" evidence="1">
    <location>
        <begin position="241"/>
        <end position="254"/>
    </location>
</feature>
<sequence>MSQLSPAMLRHLDHARRPRATRSVTIPSPAIDQAVFFLHSHAVTLTAVDGVNATSPMAVGRALEGLLSVPVHSLRVTAHHPEHFLVLFTQPAHQVNAVRRGSICVEGASFNIASWHEHDHAIFDCLLLHVRVIVEMMPMQFWSVEGAEEILGKRVRVDRLDSRTLERGHAKTFACWVWTSDIANIPTAHSLAVLPRGAGRVEEMEGFSPPDRRVAPPPAMADYTMLTHVDKIEDWTPPSPRSSHSGRSGLPSSGSDDDSTPFPVVAPASWKMGVEDGHASGRSQSPARASVADLGCRGRPSGGRIRDQDGEGGSGGGGHRSWRDVLLRRGRSQAPPRAAPAPRHRSRSPQSRRRSKDVTGRRQGAGRDRSRARLQPQ</sequence>
<dbReference type="AlphaFoldDB" id="A0A8I6X5R6"/>
<evidence type="ECO:0000256" key="1">
    <source>
        <dbReference type="SAM" id="MobiDB-lite"/>
    </source>
</evidence>
<dbReference type="Gramene" id="HORVU.MOREX.r3.1HG0053080.1">
    <property type="protein sequence ID" value="HORVU.MOREX.r3.1HG0053080.1.CDS1"/>
    <property type="gene ID" value="HORVU.MOREX.r3.1HG0053080"/>
</dbReference>
<feature type="region of interest" description="Disordered" evidence="1">
    <location>
        <begin position="233"/>
        <end position="377"/>
    </location>
</feature>
<dbReference type="InterPro" id="IPR053253">
    <property type="entry name" value="Sex_diff_modulator"/>
</dbReference>
<reference evidence="2" key="3">
    <citation type="submission" date="2022-01" db="UniProtKB">
        <authorList>
            <consortium name="EnsemblPlants"/>
        </authorList>
    </citation>
    <scope>IDENTIFICATION</scope>
    <source>
        <strain evidence="2">subsp. vulgare</strain>
    </source>
</reference>